<reference evidence="1" key="1">
    <citation type="submission" date="2022-04" db="EMBL/GenBank/DDBJ databases">
        <title>Chromosome-scale genome assembly of Holotrichia oblita Faldermann.</title>
        <authorList>
            <person name="Rongchong L."/>
        </authorList>
    </citation>
    <scope>NUCLEOTIDE SEQUENCE</scope>
    <source>
        <strain evidence="1">81SQS9</strain>
    </source>
</reference>
<dbReference type="EMBL" id="CM043018">
    <property type="protein sequence ID" value="KAI4463778.1"/>
    <property type="molecule type" value="Genomic_DNA"/>
</dbReference>
<evidence type="ECO:0000313" key="2">
    <source>
        <dbReference type="Proteomes" id="UP001056778"/>
    </source>
</evidence>
<evidence type="ECO:0000313" key="1">
    <source>
        <dbReference type="EMBL" id="KAI4463778.1"/>
    </source>
</evidence>
<comment type="caution">
    <text evidence="1">The sequence shown here is derived from an EMBL/GenBank/DDBJ whole genome shotgun (WGS) entry which is preliminary data.</text>
</comment>
<organism evidence="1 2">
    <name type="scientific">Holotrichia oblita</name>
    <name type="common">Chafer beetle</name>
    <dbReference type="NCBI Taxonomy" id="644536"/>
    <lineage>
        <taxon>Eukaryota</taxon>
        <taxon>Metazoa</taxon>
        <taxon>Ecdysozoa</taxon>
        <taxon>Arthropoda</taxon>
        <taxon>Hexapoda</taxon>
        <taxon>Insecta</taxon>
        <taxon>Pterygota</taxon>
        <taxon>Neoptera</taxon>
        <taxon>Endopterygota</taxon>
        <taxon>Coleoptera</taxon>
        <taxon>Polyphaga</taxon>
        <taxon>Scarabaeiformia</taxon>
        <taxon>Scarabaeidae</taxon>
        <taxon>Melolonthinae</taxon>
        <taxon>Holotrichia</taxon>
    </lineage>
</organism>
<proteinExistence type="predicted"/>
<dbReference type="Proteomes" id="UP001056778">
    <property type="component" value="Chromosome 4"/>
</dbReference>
<protein>
    <submittedName>
        <fullName evidence="1">Glycosidase family 31</fullName>
    </submittedName>
</protein>
<accession>A0ACB9TA89</accession>
<keyword evidence="1" id="KW-0378">Hydrolase</keyword>
<sequence length="716" mass="80785">MLSTLLVFAGLLLCIQAQSISMQKDEVSISVQYADNSLNLVFSHNEEQKLQAQIGLEANLENILECNGVDNCLQFDDIRLHITSNIENGFTILWTTTNTTLTFRDCFSLDSDNTNWFGGPERYDQYWPIEKLTLTNFPNVPHEDQWGAIVEPYWLNSKGAYIFVDERVPLFIDQNTNDTDDSVCFVAKIETPYPSSRSRILLNYTISAGANAREGHLHAVQHFLGKPSGHPANALIEKPIWSTWARYKTEINDALLIQFANEIIENGFSGQFEIDDYWETCYGSLTFRSPEFDDIDNTVQTIKNMGFTVALWTHPFVNIDCNYTQIGIDNDFFAKNEMGSILTSWWNSGTDEALLLDFTNAEAREWFVYRLQNLRNNHGFDTYKFDAGETSWAPQTPNLYGDVEKLPSSMTAEYVRACAIFGDYIEVRAGWGTQDLPVFVRMIDKDSRWGLNNGLRSLVTTLLQMNMNGYTMVLPDMVGGNGYEDERPSAEMFIRWLQANTFMPNIQFSYVPWDFDDDTVIELSRKFVELHAQYADEIIKAMEKSISDGYPVNPPVWWVDPTNSEALIQDTEYMLGEDILVAPVLEEGAVTRDIYLPSGTWEDGNTGEIYEGGQTLTDYEAPLEVLPYFIRYNSAESKPVILDKLQDIMSTVTCAVGIGSCSRSTSATQPELPVNTNGDGGEDATGAPDASIKHIAWVGSCQAGYRRDHAGTCRKT</sequence>
<keyword evidence="2" id="KW-1185">Reference proteome</keyword>
<keyword evidence="1" id="KW-0326">Glycosidase</keyword>
<name>A0ACB9TA89_HOLOL</name>
<gene>
    <name evidence="1" type="ORF">MML48_4g00008960</name>
</gene>